<sequence>MDQNNVFDQNNSSMDHVQSHEGHNPEYQDQGEAPQQQVVPKRRLGRGLDALLGGGGPSNEPYQNSDSAPTVSEAGTITDLPLDRIQRNPKQPRKHFEKSELDELASSVGKHGILQPVLVREYGDNYELIAGERRWLAARQAGLQNIPCRVVDVIDKIACEFSFEENLKRKDLNDLEKAQAFRDYIDHFESSVEELGKQLSMSRSAVANTLRLLDLPVPIKNALQEQKLTAGHARAILSLKDEQQQLELCDRIQKEQLSVRKTEAAVKELLGKPDTVPMTKPDDKPSKPELNNHLKSIEEQLRNSFGVKVELKLKTADSGQVVLHFANQNDFDRILESLQSVQARAA</sequence>
<evidence type="ECO:0000256" key="3">
    <source>
        <dbReference type="ARBA" id="ARBA00023125"/>
    </source>
</evidence>
<dbReference type="EMBL" id="SJPG01000001">
    <property type="protein sequence ID" value="TWT59327.1"/>
    <property type="molecule type" value="Genomic_DNA"/>
</dbReference>
<dbReference type="SMART" id="SM00470">
    <property type="entry name" value="ParB"/>
    <property type="match status" value="1"/>
</dbReference>
<evidence type="ECO:0000259" key="5">
    <source>
        <dbReference type="SMART" id="SM00470"/>
    </source>
</evidence>
<dbReference type="Proteomes" id="UP000316095">
    <property type="component" value="Unassembled WGS sequence"/>
</dbReference>
<dbReference type="GO" id="GO:0005694">
    <property type="term" value="C:chromosome"/>
    <property type="evidence" value="ECO:0007669"/>
    <property type="project" value="TreeGrafter"/>
</dbReference>
<dbReference type="Pfam" id="PF02195">
    <property type="entry name" value="ParB_N"/>
    <property type="match status" value="1"/>
</dbReference>
<reference evidence="6 7" key="1">
    <citation type="submission" date="2019-02" db="EMBL/GenBank/DDBJ databases">
        <title>Deep-cultivation of Planctomycetes and their phenomic and genomic characterization uncovers novel biology.</title>
        <authorList>
            <person name="Wiegand S."/>
            <person name="Jogler M."/>
            <person name="Boedeker C."/>
            <person name="Pinto D."/>
            <person name="Vollmers J."/>
            <person name="Rivas-Marin E."/>
            <person name="Kohn T."/>
            <person name="Peeters S.H."/>
            <person name="Heuer A."/>
            <person name="Rast P."/>
            <person name="Oberbeckmann S."/>
            <person name="Bunk B."/>
            <person name="Jeske O."/>
            <person name="Meyerdierks A."/>
            <person name="Storesund J.E."/>
            <person name="Kallscheuer N."/>
            <person name="Luecker S."/>
            <person name="Lage O.M."/>
            <person name="Pohl T."/>
            <person name="Merkel B.J."/>
            <person name="Hornburger P."/>
            <person name="Mueller R.-W."/>
            <person name="Bruemmer F."/>
            <person name="Labrenz M."/>
            <person name="Spormann A.M."/>
            <person name="Op Den Camp H."/>
            <person name="Overmann J."/>
            <person name="Amann R."/>
            <person name="Jetten M.S.M."/>
            <person name="Mascher T."/>
            <person name="Medema M.H."/>
            <person name="Devos D.P."/>
            <person name="Kaster A.-K."/>
            <person name="Ovreas L."/>
            <person name="Rohde M."/>
            <person name="Galperin M.Y."/>
            <person name="Jogler C."/>
        </authorList>
    </citation>
    <scope>NUCLEOTIDE SEQUENCE [LARGE SCALE GENOMIC DNA]</scope>
    <source>
        <strain evidence="6 7">Pan54</strain>
    </source>
</reference>
<keyword evidence="7" id="KW-1185">Reference proteome</keyword>
<dbReference type="SUPFAM" id="SSF109709">
    <property type="entry name" value="KorB DNA-binding domain-like"/>
    <property type="match status" value="1"/>
</dbReference>
<dbReference type="CDD" id="cd16393">
    <property type="entry name" value="SPO0J_N"/>
    <property type="match status" value="1"/>
</dbReference>
<protein>
    <submittedName>
        <fullName evidence="6">Putative chromosome-partitioning protein ParB</fullName>
    </submittedName>
</protein>
<evidence type="ECO:0000313" key="6">
    <source>
        <dbReference type="EMBL" id="TWT59327.1"/>
    </source>
</evidence>
<feature type="compositionally biased region" description="Basic and acidic residues" evidence="4">
    <location>
        <begin position="17"/>
        <end position="26"/>
    </location>
</feature>
<dbReference type="InterPro" id="IPR050336">
    <property type="entry name" value="Chromosome_partition/occlusion"/>
</dbReference>
<accession>A0A5C5X857</accession>
<feature type="domain" description="ParB-like N-terminal" evidence="5">
    <location>
        <begin position="78"/>
        <end position="167"/>
    </location>
</feature>
<dbReference type="PANTHER" id="PTHR33375:SF1">
    <property type="entry name" value="CHROMOSOME-PARTITIONING PROTEIN PARB-RELATED"/>
    <property type="match status" value="1"/>
</dbReference>
<dbReference type="FunFam" id="1.10.10.2830:FF:000001">
    <property type="entry name" value="Chromosome partitioning protein ParB"/>
    <property type="match status" value="1"/>
</dbReference>
<comment type="similarity">
    <text evidence="1">Belongs to the ParB family.</text>
</comment>
<dbReference type="Pfam" id="PF23552">
    <property type="entry name" value="ParB_C"/>
    <property type="match status" value="1"/>
</dbReference>
<dbReference type="InterPro" id="IPR003115">
    <property type="entry name" value="ParB_N"/>
</dbReference>
<evidence type="ECO:0000256" key="2">
    <source>
        <dbReference type="ARBA" id="ARBA00022829"/>
    </source>
</evidence>
<dbReference type="AlphaFoldDB" id="A0A5C5X857"/>
<keyword evidence="2" id="KW-0159">Chromosome partition</keyword>
<dbReference type="GO" id="GO:0045881">
    <property type="term" value="P:positive regulation of sporulation resulting in formation of a cellular spore"/>
    <property type="evidence" value="ECO:0007669"/>
    <property type="project" value="TreeGrafter"/>
</dbReference>
<comment type="caution">
    <text evidence="6">The sequence shown here is derived from an EMBL/GenBank/DDBJ whole genome shotgun (WGS) entry which is preliminary data.</text>
</comment>
<dbReference type="InterPro" id="IPR057240">
    <property type="entry name" value="ParB_dimer_C"/>
</dbReference>
<dbReference type="OrthoDB" id="9802051at2"/>
<name>A0A5C5X857_9PLAN</name>
<evidence type="ECO:0000313" key="7">
    <source>
        <dbReference type="Proteomes" id="UP000316095"/>
    </source>
</evidence>
<dbReference type="InterPro" id="IPR036086">
    <property type="entry name" value="ParB/Sulfiredoxin_sf"/>
</dbReference>
<dbReference type="GO" id="GO:0007059">
    <property type="term" value="P:chromosome segregation"/>
    <property type="evidence" value="ECO:0007669"/>
    <property type="project" value="UniProtKB-KW"/>
</dbReference>
<dbReference type="FunFam" id="3.90.1530.30:FF:000001">
    <property type="entry name" value="Chromosome partitioning protein ParB"/>
    <property type="match status" value="1"/>
</dbReference>
<feature type="compositionally biased region" description="Polar residues" evidence="4">
    <location>
        <begin position="1"/>
        <end position="16"/>
    </location>
</feature>
<evidence type="ECO:0000256" key="4">
    <source>
        <dbReference type="SAM" id="MobiDB-lite"/>
    </source>
</evidence>
<keyword evidence="3" id="KW-0238">DNA-binding</keyword>
<gene>
    <name evidence="6" type="primary">parB</name>
    <name evidence="6" type="ORF">Pan54_00280</name>
</gene>
<evidence type="ECO:0000256" key="1">
    <source>
        <dbReference type="ARBA" id="ARBA00006295"/>
    </source>
</evidence>
<dbReference type="PANTHER" id="PTHR33375">
    <property type="entry name" value="CHROMOSOME-PARTITIONING PROTEIN PARB-RELATED"/>
    <property type="match status" value="1"/>
</dbReference>
<dbReference type="RefSeq" id="WP_146501482.1">
    <property type="nucleotide sequence ID" value="NZ_SJPG01000001.1"/>
</dbReference>
<feature type="region of interest" description="Disordered" evidence="4">
    <location>
        <begin position="1"/>
        <end position="96"/>
    </location>
</feature>
<dbReference type="SUPFAM" id="SSF110849">
    <property type="entry name" value="ParB/Sulfiredoxin"/>
    <property type="match status" value="1"/>
</dbReference>
<proteinExistence type="inferred from homology"/>
<organism evidence="6 7">
    <name type="scientific">Rubinisphaera italica</name>
    <dbReference type="NCBI Taxonomy" id="2527969"/>
    <lineage>
        <taxon>Bacteria</taxon>
        <taxon>Pseudomonadati</taxon>
        <taxon>Planctomycetota</taxon>
        <taxon>Planctomycetia</taxon>
        <taxon>Planctomycetales</taxon>
        <taxon>Planctomycetaceae</taxon>
        <taxon>Rubinisphaera</taxon>
    </lineage>
</organism>
<dbReference type="Pfam" id="PF17762">
    <property type="entry name" value="HTH_ParB"/>
    <property type="match status" value="1"/>
</dbReference>
<dbReference type="Gene3D" id="1.10.10.2830">
    <property type="match status" value="1"/>
</dbReference>
<dbReference type="GO" id="GO:0003677">
    <property type="term" value="F:DNA binding"/>
    <property type="evidence" value="ECO:0007669"/>
    <property type="project" value="UniProtKB-KW"/>
</dbReference>
<dbReference type="NCBIfam" id="TIGR00180">
    <property type="entry name" value="parB_part"/>
    <property type="match status" value="1"/>
</dbReference>
<dbReference type="InterPro" id="IPR041468">
    <property type="entry name" value="HTH_ParB/Spo0J"/>
</dbReference>
<feature type="compositionally biased region" description="Polar residues" evidence="4">
    <location>
        <begin position="60"/>
        <end position="75"/>
    </location>
</feature>
<dbReference type="Gene3D" id="3.90.1530.30">
    <property type="match status" value="1"/>
</dbReference>
<dbReference type="InterPro" id="IPR004437">
    <property type="entry name" value="ParB/RepB/Spo0J"/>
</dbReference>